<feature type="region of interest" description="Disordered" evidence="9">
    <location>
        <begin position="288"/>
        <end position="310"/>
    </location>
</feature>
<dbReference type="PANTHER" id="PTHR12707">
    <property type="entry name" value="PINN"/>
    <property type="match status" value="1"/>
</dbReference>
<dbReference type="EMBL" id="NCVQ01000001">
    <property type="protein sequence ID" value="PWZ58520.1"/>
    <property type="molecule type" value="Genomic_DNA"/>
</dbReference>
<feature type="compositionally biased region" description="Basic and acidic residues" evidence="9">
    <location>
        <begin position="225"/>
        <end position="238"/>
    </location>
</feature>
<gene>
    <name evidence="11" type="ORF">Zm00014a_003152</name>
</gene>
<dbReference type="InterPro" id="IPR006786">
    <property type="entry name" value="Pinin_SDK_MemA"/>
</dbReference>
<sequence>MEACRRGFRGSWVCPANCCRPRNKLLSSLLLCDARVRAFGPGPAPRVLLTVKRCKIQRHIPPQSRLGNPHPILGHRNPQPSFPGCQSERSQTQTLLPPGSRRATAMAAATEKTAEDIRRELQELQRQHREITERLRDPRGLRRGAPGPGPGPGAPRPLRGFARPAVGPESGDQPPQKRRLLSAVVKVDGAENNEEGTKDADAEGHGTGSGATEGSAGRGFNNGGFRRDGGLRMQRRVDYNSLPEPAPRELPRNEDPNLVRRNKRMLGQLLVGTLEKFQQEDKKLSNSEAFLRRSETQRKAEQKVREESERLRQKEREQIAEKRKRDMTLRARVAAKAEEKRLELLYIQWTEHHKRLSNFLRLFLFLVFEEWKSMRRDELTRFQKQVEEQYLSNVERQLERIQNARNARKANGHANMQEMDKELDTHRAEHGPKTRRVPEEGGNDDDEDAEDMAAEDEVMDEVLGINDGINEDPSKPSEEATTEGGEPAPEEAQ</sequence>
<dbReference type="GO" id="GO:0006397">
    <property type="term" value="P:mRNA processing"/>
    <property type="evidence" value="ECO:0007669"/>
    <property type="project" value="UniProtKB-KW"/>
</dbReference>
<keyword evidence="4" id="KW-0805">Transcription regulation</keyword>
<feature type="compositionally biased region" description="Low complexity" evidence="9">
    <location>
        <begin position="156"/>
        <end position="165"/>
    </location>
</feature>
<protein>
    <recommendedName>
        <fullName evidence="10">Pinin/SDK/MemA protein domain-containing protein</fullName>
    </recommendedName>
</protein>
<organism evidence="11">
    <name type="scientific">Zea mays</name>
    <name type="common">Maize</name>
    <dbReference type="NCBI Taxonomy" id="4577"/>
    <lineage>
        <taxon>Eukaryota</taxon>
        <taxon>Viridiplantae</taxon>
        <taxon>Streptophyta</taxon>
        <taxon>Embryophyta</taxon>
        <taxon>Tracheophyta</taxon>
        <taxon>Spermatophyta</taxon>
        <taxon>Magnoliopsida</taxon>
        <taxon>Liliopsida</taxon>
        <taxon>Poales</taxon>
        <taxon>Poaceae</taxon>
        <taxon>PACMAD clade</taxon>
        <taxon>Panicoideae</taxon>
        <taxon>Andropogonodae</taxon>
        <taxon>Andropogoneae</taxon>
        <taxon>Tripsacinae</taxon>
        <taxon>Zea</taxon>
    </lineage>
</organism>
<feature type="compositionally biased region" description="Gly residues" evidence="9">
    <location>
        <begin position="205"/>
        <end position="222"/>
    </location>
</feature>
<evidence type="ECO:0000256" key="5">
    <source>
        <dbReference type="ARBA" id="ARBA00023163"/>
    </source>
</evidence>
<dbReference type="GO" id="GO:0005634">
    <property type="term" value="C:nucleus"/>
    <property type="evidence" value="ECO:0007669"/>
    <property type="project" value="UniProtKB-SubCell"/>
</dbReference>
<keyword evidence="8" id="KW-0175">Coiled coil</keyword>
<keyword evidence="3" id="KW-0507">mRNA processing</keyword>
<evidence type="ECO:0000256" key="3">
    <source>
        <dbReference type="ARBA" id="ARBA00022664"/>
    </source>
</evidence>
<evidence type="ECO:0000259" key="10">
    <source>
        <dbReference type="Pfam" id="PF04696"/>
    </source>
</evidence>
<keyword evidence="6" id="KW-0508">mRNA splicing</keyword>
<dbReference type="AlphaFoldDB" id="A0A317YJ25"/>
<evidence type="ECO:0000256" key="9">
    <source>
        <dbReference type="SAM" id="MobiDB-lite"/>
    </source>
</evidence>
<comment type="similarity">
    <text evidence="2">Belongs to the pinin family.</text>
</comment>
<evidence type="ECO:0000256" key="1">
    <source>
        <dbReference type="ARBA" id="ARBA00004123"/>
    </source>
</evidence>
<feature type="compositionally biased region" description="Basic and acidic residues" evidence="9">
    <location>
        <begin position="246"/>
        <end position="258"/>
    </location>
</feature>
<dbReference type="InterPro" id="IPR039853">
    <property type="entry name" value="Pinin"/>
</dbReference>
<comment type="caution">
    <text evidence="11">The sequence shown here is derived from an EMBL/GenBank/DDBJ whole genome shotgun (WGS) entry which is preliminary data.</text>
</comment>
<feature type="compositionally biased region" description="Basic and acidic residues" evidence="9">
    <location>
        <begin position="424"/>
        <end position="439"/>
    </location>
</feature>
<dbReference type="ExpressionAtlas" id="A0A317YJ25">
    <property type="expression patterns" value="baseline and differential"/>
</dbReference>
<feature type="region of interest" description="Disordered" evidence="9">
    <location>
        <begin position="61"/>
        <end position="101"/>
    </location>
</feature>
<feature type="coiled-coil region" evidence="8">
    <location>
        <begin position="384"/>
        <end position="411"/>
    </location>
</feature>
<accession>A0A317YJ25</accession>
<feature type="region of interest" description="Disordered" evidence="9">
    <location>
        <begin position="129"/>
        <end position="259"/>
    </location>
</feature>
<feature type="domain" description="Pinin/SDK/MemA protein" evidence="10">
    <location>
        <begin position="260"/>
        <end position="361"/>
    </location>
</feature>
<evidence type="ECO:0000256" key="6">
    <source>
        <dbReference type="ARBA" id="ARBA00023187"/>
    </source>
</evidence>
<evidence type="ECO:0000256" key="2">
    <source>
        <dbReference type="ARBA" id="ARBA00010386"/>
    </source>
</evidence>
<dbReference type="GO" id="GO:0008380">
    <property type="term" value="P:RNA splicing"/>
    <property type="evidence" value="ECO:0007669"/>
    <property type="project" value="UniProtKB-KW"/>
</dbReference>
<feature type="compositionally biased region" description="Basic and acidic residues" evidence="9">
    <location>
        <begin position="129"/>
        <end position="140"/>
    </location>
</feature>
<feature type="compositionally biased region" description="Basic and acidic residues" evidence="9">
    <location>
        <begin position="195"/>
        <end position="204"/>
    </location>
</feature>
<reference evidence="11" key="1">
    <citation type="journal article" date="2018" name="Nat. Genet.">
        <title>Extensive intraspecific gene order and gene structural variations between Mo17 and other maize genomes.</title>
        <authorList>
            <person name="Sun S."/>
            <person name="Zhou Y."/>
            <person name="Chen J."/>
            <person name="Shi J."/>
            <person name="Zhao H."/>
            <person name="Zhao H."/>
            <person name="Song W."/>
            <person name="Zhang M."/>
            <person name="Cui Y."/>
            <person name="Dong X."/>
            <person name="Liu H."/>
            <person name="Ma X."/>
            <person name="Jiao Y."/>
            <person name="Wang B."/>
            <person name="Wei X."/>
            <person name="Stein J.C."/>
            <person name="Glaubitz J.C."/>
            <person name="Lu F."/>
            <person name="Yu G."/>
            <person name="Liang C."/>
            <person name="Fengler K."/>
            <person name="Li B."/>
            <person name="Rafalski A."/>
            <person name="Schnable P.S."/>
            <person name="Ware D.H."/>
            <person name="Buckler E.S."/>
            <person name="Lai J."/>
        </authorList>
    </citation>
    <scope>NUCLEOTIDE SEQUENCE [LARGE SCALE GENOMIC DNA]</scope>
    <source>
        <tissue evidence="11">Seedling</tissue>
    </source>
</reference>
<dbReference type="Proteomes" id="UP000251960">
    <property type="component" value="Chromosome 1"/>
</dbReference>
<evidence type="ECO:0000313" key="11">
    <source>
        <dbReference type="EMBL" id="PWZ58520.1"/>
    </source>
</evidence>
<proteinExistence type="inferred from homology"/>
<dbReference type="Pfam" id="PF04696">
    <property type="entry name" value="Pinin_SDK_memA"/>
    <property type="match status" value="1"/>
</dbReference>
<dbReference type="PANTHER" id="PTHR12707:SF0">
    <property type="entry name" value="PININ"/>
    <property type="match status" value="1"/>
</dbReference>
<feature type="compositionally biased region" description="Acidic residues" evidence="9">
    <location>
        <begin position="441"/>
        <end position="460"/>
    </location>
</feature>
<keyword evidence="5" id="KW-0804">Transcription</keyword>
<evidence type="ECO:0000256" key="7">
    <source>
        <dbReference type="ARBA" id="ARBA00023242"/>
    </source>
</evidence>
<evidence type="ECO:0000256" key="8">
    <source>
        <dbReference type="SAM" id="Coils"/>
    </source>
</evidence>
<feature type="region of interest" description="Disordered" evidence="9">
    <location>
        <begin position="424"/>
        <end position="493"/>
    </location>
</feature>
<evidence type="ECO:0000256" key="4">
    <source>
        <dbReference type="ARBA" id="ARBA00023015"/>
    </source>
</evidence>
<keyword evidence="7" id="KW-0539">Nucleus</keyword>
<name>A0A317YJ25_MAIZE</name>
<comment type="subcellular location">
    <subcellularLocation>
        <location evidence="1">Nucleus</location>
    </subcellularLocation>
</comment>